<proteinExistence type="predicted"/>
<protein>
    <submittedName>
        <fullName evidence="1">Uncharacterized protein</fullName>
    </submittedName>
</protein>
<name>A0A9P0GCT2_9CUCU</name>
<evidence type="ECO:0000313" key="1">
    <source>
        <dbReference type="EMBL" id="CAH1110959.1"/>
    </source>
</evidence>
<keyword evidence="2" id="KW-1185">Reference proteome</keyword>
<dbReference type="AlphaFoldDB" id="A0A9P0GCT2"/>
<evidence type="ECO:0000313" key="2">
    <source>
        <dbReference type="Proteomes" id="UP001153636"/>
    </source>
</evidence>
<dbReference type="OrthoDB" id="7902957at2759"/>
<dbReference type="GO" id="GO:0003676">
    <property type="term" value="F:nucleic acid binding"/>
    <property type="evidence" value="ECO:0007669"/>
    <property type="project" value="InterPro"/>
</dbReference>
<dbReference type="EMBL" id="OV651817">
    <property type="protein sequence ID" value="CAH1110959.1"/>
    <property type="molecule type" value="Genomic_DNA"/>
</dbReference>
<dbReference type="PANTHER" id="PTHR47326">
    <property type="entry name" value="TRANSPOSABLE ELEMENT TC3 TRANSPOSASE-LIKE PROTEIN"/>
    <property type="match status" value="1"/>
</dbReference>
<dbReference type="Gene3D" id="3.30.420.10">
    <property type="entry name" value="Ribonuclease H-like superfamily/Ribonuclease H"/>
    <property type="match status" value="1"/>
</dbReference>
<accession>A0A9P0GCT2</accession>
<sequence length="125" mass="15220">MKIVHNVGLDGTRRIQYNYHLPRSPNQTPLDFMLWNYVKQRLYIKSAYIIEVLRKNITNSINELQNNLEPLQRIMFSLRKRKNLHIRQNGHFEHLQAYRQNTLSQMIKNPSFNVFFLYKIMLLWT</sequence>
<dbReference type="PANTHER" id="PTHR47326:SF1">
    <property type="entry name" value="HTH PSQ-TYPE DOMAIN-CONTAINING PROTEIN"/>
    <property type="match status" value="1"/>
</dbReference>
<dbReference type="InterPro" id="IPR036397">
    <property type="entry name" value="RNaseH_sf"/>
</dbReference>
<organism evidence="1 2">
    <name type="scientific">Psylliodes chrysocephalus</name>
    <dbReference type="NCBI Taxonomy" id="3402493"/>
    <lineage>
        <taxon>Eukaryota</taxon>
        <taxon>Metazoa</taxon>
        <taxon>Ecdysozoa</taxon>
        <taxon>Arthropoda</taxon>
        <taxon>Hexapoda</taxon>
        <taxon>Insecta</taxon>
        <taxon>Pterygota</taxon>
        <taxon>Neoptera</taxon>
        <taxon>Endopterygota</taxon>
        <taxon>Coleoptera</taxon>
        <taxon>Polyphaga</taxon>
        <taxon>Cucujiformia</taxon>
        <taxon>Chrysomeloidea</taxon>
        <taxon>Chrysomelidae</taxon>
        <taxon>Galerucinae</taxon>
        <taxon>Alticini</taxon>
        <taxon>Psylliodes</taxon>
    </lineage>
</organism>
<dbReference type="Proteomes" id="UP001153636">
    <property type="component" value="Chromosome 5"/>
</dbReference>
<gene>
    <name evidence="1" type="ORF">PSYICH_LOCUS11648</name>
</gene>
<reference evidence="1" key="1">
    <citation type="submission" date="2022-01" db="EMBL/GenBank/DDBJ databases">
        <authorList>
            <person name="King R."/>
        </authorList>
    </citation>
    <scope>NUCLEOTIDE SEQUENCE</scope>
</reference>